<sequence>MRLVATWSSVGECQGVKISFLKNSLQGAFLSWAPCSLAYCSHCDTASITALQSSLAVVAESVSSVLVVPSMNVTGSMMGFFDLDPVADDEVKFLQVGRWPVLQHAVAVETVLTVVKAFGDLKRRRDLGFLLQGEGHQFVSDAVLLVAVSVRRLRATQGRKPIRDAPAHMITNGTLGLESRSPTEILVITGIFSLPSLMAVWYLGSGRSPMNLSTVIHTARAAWARGHGGHIYIHQSMFKKYLHSCMKLVSLPWGQGSKVTHQLVSLVVVEQQRLFQRPPDIGVRGGALEIILSVVLRKRKSLVQILLLQLSMGPLQVLRRRHKLHPAGACPSWPGNEVVVPRKPNILSTKSESLTGSKRAFSICSTISFFLRASSFSFFSCSASSLASWARRS</sequence>
<dbReference type="Proteomes" id="UP000314294">
    <property type="component" value="Unassembled WGS sequence"/>
</dbReference>
<name>A0A4Z2IJ42_9TELE</name>
<proteinExistence type="predicted"/>
<dbReference type="AlphaFoldDB" id="A0A4Z2IJ42"/>
<evidence type="ECO:0000313" key="2">
    <source>
        <dbReference type="Proteomes" id="UP000314294"/>
    </source>
</evidence>
<organism evidence="1 2">
    <name type="scientific">Liparis tanakae</name>
    <name type="common">Tanaka's snailfish</name>
    <dbReference type="NCBI Taxonomy" id="230148"/>
    <lineage>
        <taxon>Eukaryota</taxon>
        <taxon>Metazoa</taxon>
        <taxon>Chordata</taxon>
        <taxon>Craniata</taxon>
        <taxon>Vertebrata</taxon>
        <taxon>Euteleostomi</taxon>
        <taxon>Actinopterygii</taxon>
        <taxon>Neopterygii</taxon>
        <taxon>Teleostei</taxon>
        <taxon>Neoteleostei</taxon>
        <taxon>Acanthomorphata</taxon>
        <taxon>Eupercaria</taxon>
        <taxon>Perciformes</taxon>
        <taxon>Cottioidei</taxon>
        <taxon>Cottales</taxon>
        <taxon>Liparidae</taxon>
        <taxon>Liparis</taxon>
    </lineage>
</organism>
<comment type="caution">
    <text evidence="1">The sequence shown here is derived from an EMBL/GenBank/DDBJ whole genome shotgun (WGS) entry which is preliminary data.</text>
</comment>
<keyword evidence="2" id="KW-1185">Reference proteome</keyword>
<evidence type="ECO:0000313" key="1">
    <source>
        <dbReference type="EMBL" id="TNN77771.1"/>
    </source>
</evidence>
<accession>A0A4Z2IJ42</accession>
<dbReference type="EMBL" id="SRLO01000080">
    <property type="protein sequence ID" value="TNN77771.1"/>
    <property type="molecule type" value="Genomic_DNA"/>
</dbReference>
<gene>
    <name evidence="1" type="ORF">EYF80_012069</name>
</gene>
<reference evidence="1 2" key="1">
    <citation type="submission" date="2019-03" db="EMBL/GenBank/DDBJ databases">
        <title>First draft genome of Liparis tanakae, snailfish: a comprehensive survey of snailfish specific genes.</title>
        <authorList>
            <person name="Kim W."/>
            <person name="Song I."/>
            <person name="Jeong J.-H."/>
            <person name="Kim D."/>
            <person name="Kim S."/>
            <person name="Ryu S."/>
            <person name="Song J.Y."/>
            <person name="Lee S.K."/>
        </authorList>
    </citation>
    <scope>NUCLEOTIDE SEQUENCE [LARGE SCALE GENOMIC DNA]</scope>
    <source>
        <tissue evidence="1">Muscle</tissue>
    </source>
</reference>
<protein>
    <submittedName>
        <fullName evidence="1">Uncharacterized protein</fullName>
    </submittedName>
</protein>